<keyword evidence="2" id="KW-0472">Membrane</keyword>
<accession>A0A0D3CKA3</accession>
<feature type="domain" description="RING-type" evidence="3">
    <location>
        <begin position="83"/>
        <end position="125"/>
    </location>
</feature>
<feature type="transmembrane region" description="Helical" evidence="2">
    <location>
        <begin position="6"/>
        <end position="29"/>
    </location>
</feature>
<reference evidence="4 5" key="1">
    <citation type="journal article" date="2014" name="Genome Biol.">
        <title>Transcriptome and methylome profiling reveals relics of genome dominance in the mesopolyploid Brassica oleracea.</title>
        <authorList>
            <person name="Parkin I.A."/>
            <person name="Koh C."/>
            <person name="Tang H."/>
            <person name="Robinson S.J."/>
            <person name="Kagale S."/>
            <person name="Clarke W.E."/>
            <person name="Town C.D."/>
            <person name="Nixon J."/>
            <person name="Krishnakumar V."/>
            <person name="Bidwell S.L."/>
            <person name="Denoeud F."/>
            <person name="Belcram H."/>
            <person name="Links M.G."/>
            <person name="Just J."/>
            <person name="Clarke C."/>
            <person name="Bender T."/>
            <person name="Huebert T."/>
            <person name="Mason A.S."/>
            <person name="Pires J.C."/>
            <person name="Barker G."/>
            <person name="Moore J."/>
            <person name="Walley P.G."/>
            <person name="Manoli S."/>
            <person name="Batley J."/>
            <person name="Edwards D."/>
            <person name="Nelson M.N."/>
            <person name="Wang X."/>
            <person name="Paterson A.H."/>
            <person name="King G."/>
            <person name="Bancroft I."/>
            <person name="Chalhoub B."/>
            <person name="Sharpe A.G."/>
        </authorList>
    </citation>
    <scope>NUCLEOTIDE SEQUENCE</scope>
    <source>
        <strain evidence="4 5">cv. TO1000</strain>
    </source>
</reference>
<evidence type="ECO:0000256" key="1">
    <source>
        <dbReference type="PROSITE-ProRule" id="PRU00175"/>
    </source>
</evidence>
<keyword evidence="1" id="KW-0863">Zinc-finger</keyword>
<dbReference type="Gene3D" id="3.30.40.10">
    <property type="entry name" value="Zinc/RING finger domain, C3HC4 (zinc finger)"/>
    <property type="match status" value="1"/>
</dbReference>
<dbReference type="SUPFAM" id="SSF57850">
    <property type="entry name" value="RING/U-box"/>
    <property type="match status" value="1"/>
</dbReference>
<dbReference type="PANTHER" id="PTHR45676">
    <property type="entry name" value="RING-H2 FINGER PROTEIN ATL51-RELATED"/>
    <property type="match status" value="1"/>
</dbReference>
<evidence type="ECO:0000313" key="5">
    <source>
        <dbReference type="Proteomes" id="UP000032141"/>
    </source>
</evidence>
<organism evidence="4 5">
    <name type="scientific">Brassica oleracea var. oleracea</name>
    <dbReference type="NCBI Taxonomy" id="109376"/>
    <lineage>
        <taxon>Eukaryota</taxon>
        <taxon>Viridiplantae</taxon>
        <taxon>Streptophyta</taxon>
        <taxon>Embryophyta</taxon>
        <taxon>Tracheophyta</taxon>
        <taxon>Spermatophyta</taxon>
        <taxon>Magnoliopsida</taxon>
        <taxon>eudicotyledons</taxon>
        <taxon>Gunneridae</taxon>
        <taxon>Pentapetalae</taxon>
        <taxon>rosids</taxon>
        <taxon>malvids</taxon>
        <taxon>Brassicales</taxon>
        <taxon>Brassicaceae</taxon>
        <taxon>Brassiceae</taxon>
        <taxon>Brassica</taxon>
    </lineage>
</organism>
<dbReference type="InterPro" id="IPR001841">
    <property type="entry name" value="Znf_RING"/>
</dbReference>
<dbReference type="Gramene" id="Bo5g130420.1">
    <property type="protein sequence ID" value="Bo5g130420.1"/>
    <property type="gene ID" value="Bo5g130420"/>
</dbReference>
<dbReference type="InterPro" id="IPR013083">
    <property type="entry name" value="Znf_RING/FYVE/PHD"/>
</dbReference>
<keyword evidence="2" id="KW-1133">Transmembrane helix</keyword>
<dbReference type="UniPathway" id="UPA00143"/>
<dbReference type="PROSITE" id="PS50089">
    <property type="entry name" value="ZF_RING_2"/>
    <property type="match status" value="1"/>
</dbReference>
<dbReference type="PROSITE" id="PS51257">
    <property type="entry name" value="PROKAR_LIPOPROTEIN"/>
    <property type="match status" value="1"/>
</dbReference>
<dbReference type="OMA" id="RKRVCLK"/>
<dbReference type="eggNOG" id="KOG0800">
    <property type="taxonomic scope" value="Eukaryota"/>
</dbReference>
<dbReference type="PANTHER" id="PTHR45676:SF184">
    <property type="entry name" value="GENOME ASSEMBLY, CHROMOSOME: A02"/>
    <property type="match status" value="1"/>
</dbReference>
<dbReference type="AlphaFoldDB" id="A0A0D3CKA3"/>
<dbReference type="Pfam" id="PF13639">
    <property type="entry name" value="zf-RING_2"/>
    <property type="match status" value="1"/>
</dbReference>
<keyword evidence="2" id="KW-0812">Transmembrane</keyword>
<keyword evidence="1" id="KW-0862">Zinc</keyword>
<proteinExistence type="predicted"/>
<dbReference type="GO" id="GO:0016567">
    <property type="term" value="P:protein ubiquitination"/>
    <property type="evidence" value="ECO:0007669"/>
    <property type="project" value="UniProtKB-UniPathway"/>
</dbReference>
<name>A0A0D3CKA3_BRAOL</name>
<keyword evidence="5" id="KW-1185">Reference proteome</keyword>
<sequence>MDELINRGIVLAFAVISIGIFSLVVSCIIKCYNIGYNDHDYESSDDQHVTITIKELASINPSILRSIPVVDFNTQGFKDGIQCVVCLSELADGDKATVLPTCNHWFHAHCIDSWFQSHSTCPVCRNIVGLAKNHYSGFEPDESLTNSLPTTNTAVIEDSDETNEFQPDQICSRCGRHSY</sequence>
<dbReference type="HOGENOM" id="CLU_1505528_0_0_1"/>
<evidence type="ECO:0000259" key="3">
    <source>
        <dbReference type="PROSITE" id="PS50089"/>
    </source>
</evidence>
<dbReference type="Proteomes" id="UP000032141">
    <property type="component" value="Chromosome C5"/>
</dbReference>
<reference evidence="4" key="2">
    <citation type="submission" date="2015-03" db="UniProtKB">
        <authorList>
            <consortium name="EnsemblPlants"/>
        </authorList>
    </citation>
    <scope>IDENTIFICATION</scope>
</reference>
<dbReference type="EnsemblPlants" id="Bo5g130420.1">
    <property type="protein sequence ID" value="Bo5g130420.1"/>
    <property type="gene ID" value="Bo5g130420"/>
</dbReference>
<evidence type="ECO:0000313" key="4">
    <source>
        <dbReference type="EnsemblPlants" id="Bo5g130420.1"/>
    </source>
</evidence>
<dbReference type="SMART" id="SM00184">
    <property type="entry name" value="RING"/>
    <property type="match status" value="1"/>
</dbReference>
<dbReference type="GO" id="GO:0008270">
    <property type="term" value="F:zinc ion binding"/>
    <property type="evidence" value="ECO:0007669"/>
    <property type="project" value="UniProtKB-KW"/>
</dbReference>
<protein>
    <recommendedName>
        <fullName evidence="3">RING-type domain-containing protein</fullName>
    </recommendedName>
</protein>
<dbReference type="STRING" id="109376.A0A0D3CKA3"/>
<evidence type="ECO:0000256" key="2">
    <source>
        <dbReference type="SAM" id="Phobius"/>
    </source>
</evidence>
<keyword evidence="1" id="KW-0479">Metal-binding</keyword>